<dbReference type="Gene3D" id="1.20.120.790">
    <property type="entry name" value="Heat shock protein 90, C-terminal domain"/>
    <property type="match status" value="1"/>
</dbReference>
<dbReference type="HAMAP" id="MF_00505">
    <property type="entry name" value="HSP90"/>
    <property type="match status" value="1"/>
</dbReference>
<dbReference type="PROSITE" id="PS00298">
    <property type="entry name" value="HSP90"/>
    <property type="match status" value="1"/>
</dbReference>
<accession>A0ABD3QGF2</accession>
<dbReference type="FunFam" id="3.30.230.80:FF:000007">
    <property type="entry name" value="Heat shock protein 90"/>
    <property type="match status" value="1"/>
</dbReference>
<feature type="chain" id="PRO_5044795449" description="Heat shock protein 90" evidence="6">
    <location>
        <begin position="20"/>
        <end position="759"/>
    </location>
</feature>
<evidence type="ECO:0000256" key="5">
    <source>
        <dbReference type="PIRSR" id="PIRSR002583-1"/>
    </source>
</evidence>
<dbReference type="InterPro" id="IPR001404">
    <property type="entry name" value="Hsp90_fam"/>
</dbReference>
<feature type="binding site" evidence="5">
    <location>
        <begin position="160"/>
        <end position="161"/>
    </location>
    <ligand>
        <name>ATP</name>
        <dbReference type="ChEBI" id="CHEBI:30616"/>
    </ligand>
</feature>
<dbReference type="NCBIfam" id="NF003555">
    <property type="entry name" value="PRK05218.1"/>
    <property type="match status" value="1"/>
</dbReference>
<evidence type="ECO:0000313" key="8">
    <source>
        <dbReference type="Proteomes" id="UP001530400"/>
    </source>
</evidence>
<evidence type="ECO:0000256" key="4">
    <source>
        <dbReference type="ARBA" id="ARBA00023186"/>
    </source>
</evidence>
<gene>
    <name evidence="7" type="ORF">ACHAWO_002387</name>
</gene>
<dbReference type="SUPFAM" id="SSF55874">
    <property type="entry name" value="ATPase domain of HSP90 chaperone/DNA topoisomerase II/histidine kinase"/>
    <property type="match status" value="1"/>
</dbReference>
<sequence>MNLSNAVAILLASSISVGAFVPSAMRRSDVTRSTAVQRQFMSPLKMSEAVLDAEPVTDDGEKYEFQAEVGRVMDIIINSLYSNRDVFLRELVSNAADACDKKRFLSITAASESDGTTASLAKPSIRIKSDKDAMTVTIEDSGVGMTKQELINNLGRIAQSGTKKFLEALGEGSADVNLIGQFGVGFYSAYLVADKVEVVTKSMQEDSKQYRWTSEAGSSYTISEDNSDPIEGSGTRLILHLKDDALEYLESSKLEELLQHYSEFVEFPISVWKEKTEYKQVPDEEANKDLAEGEEPKMKTVPETTQIYEQMNTNKPIWLRPPSEVTEEEYKDFYQSAFRASYDEPQAHTHFSLEGQIECKAILYIPGMLPFELSRDMFDEDARNIRLYVKRVFINDKFEDIVPRWLKFVRGVVDSQDLPLNVSREILQKSKVLNIINKRLVRKSLDMIQSIANDEDDSKYILFWNNFGKYLKVGIIEDQRNKEDIIPLLRFFSSKSVDEYTSLDEYVEGMKEGQKSIYYVTADGKEKAKLSPAAEKVRSRGYEVLYLTEPLDEIMIESVTKYKDFKLVDVAKEGVTLDDEDKEERQKKEEKLNEDHKSIKDYLETLLAGKVQKVKMTDLLSESPAALVQSAYGMSPTMQRYMKAQNVAAGGADVGSLGSFNQAVLEVNPSHPIVQDLERMIISEGVDSDGAKNYGTLLFDVAALTSGYEIEDSGDFAQRILTMMTGKAKGDIADAVVEEVKVDAPEATETAESSESAEE</sequence>
<keyword evidence="2 5" id="KW-0547">Nucleotide-binding</keyword>
<evidence type="ECO:0000256" key="2">
    <source>
        <dbReference type="ARBA" id="ARBA00022741"/>
    </source>
</evidence>
<dbReference type="Pfam" id="PF13589">
    <property type="entry name" value="HATPase_c_3"/>
    <property type="match status" value="1"/>
</dbReference>
<dbReference type="PRINTS" id="PR00775">
    <property type="entry name" value="HEATSHOCK90"/>
</dbReference>
<keyword evidence="8" id="KW-1185">Reference proteome</keyword>
<evidence type="ECO:0008006" key="9">
    <source>
        <dbReference type="Google" id="ProtNLM"/>
    </source>
</evidence>
<feature type="binding site" evidence="5">
    <location>
        <position position="235"/>
    </location>
    <ligand>
        <name>ATP</name>
        <dbReference type="ChEBI" id="CHEBI:30616"/>
    </ligand>
</feature>
<evidence type="ECO:0000256" key="3">
    <source>
        <dbReference type="ARBA" id="ARBA00022840"/>
    </source>
</evidence>
<dbReference type="SUPFAM" id="SSF54211">
    <property type="entry name" value="Ribosomal protein S5 domain 2-like"/>
    <property type="match status" value="1"/>
</dbReference>
<dbReference type="PANTHER" id="PTHR11528">
    <property type="entry name" value="HEAT SHOCK PROTEIN 90 FAMILY MEMBER"/>
    <property type="match status" value="1"/>
</dbReference>
<dbReference type="InterPro" id="IPR019805">
    <property type="entry name" value="Heat_shock_protein_90_CS"/>
</dbReference>
<feature type="binding site" evidence="5">
    <location>
        <position position="145"/>
    </location>
    <ligand>
        <name>ATP</name>
        <dbReference type="ChEBI" id="CHEBI:30616"/>
    </ligand>
</feature>
<dbReference type="AlphaFoldDB" id="A0ABD3QGF2"/>
<dbReference type="InterPro" id="IPR020568">
    <property type="entry name" value="Ribosomal_Su5_D2-typ_SF"/>
</dbReference>
<reference evidence="7 8" key="1">
    <citation type="submission" date="2024-10" db="EMBL/GenBank/DDBJ databases">
        <title>Updated reference genomes for cyclostephanoid diatoms.</title>
        <authorList>
            <person name="Roberts W.R."/>
            <person name="Alverson A.J."/>
        </authorList>
    </citation>
    <scope>NUCLEOTIDE SEQUENCE [LARGE SCALE GENOMIC DNA]</scope>
    <source>
        <strain evidence="7 8">AJA010-31</strain>
    </source>
</reference>
<proteinExistence type="inferred from homology"/>
<comment type="caution">
    <text evidence="7">The sequence shown here is derived from an EMBL/GenBank/DDBJ whole genome shotgun (WGS) entry which is preliminary data.</text>
</comment>
<dbReference type="InterPro" id="IPR036890">
    <property type="entry name" value="HATPase_C_sf"/>
</dbReference>
<evidence type="ECO:0000256" key="6">
    <source>
        <dbReference type="SAM" id="SignalP"/>
    </source>
</evidence>
<dbReference type="PIRSF" id="PIRSF002583">
    <property type="entry name" value="Hsp90"/>
    <property type="match status" value="1"/>
</dbReference>
<dbReference type="InterPro" id="IPR037196">
    <property type="entry name" value="HSP90_C"/>
</dbReference>
<protein>
    <recommendedName>
        <fullName evidence="9">Heat shock protein 90</fullName>
    </recommendedName>
</protein>
<feature type="binding site" evidence="5">
    <location>
        <position position="94"/>
    </location>
    <ligand>
        <name>ATP</name>
        <dbReference type="ChEBI" id="CHEBI:30616"/>
    </ligand>
</feature>
<evidence type="ECO:0000256" key="1">
    <source>
        <dbReference type="ARBA" id="ARBA00008239"/>
    </source>
</evidence>
<dbReference type="Pfam" id="PF00183">
    <property type="entry name" value="HSP90"/>
    <property type="match status" value="1"/>
</dbReference>
<feature type="binding site" evidence="5">
    <location>
        <position position="140"/>
    </location>
    <ligand>
        <name>ATP</name>
        <dbReference type="ChEBI" id="CHEBI:30616"/>
    </ligand>
</feature>
<feature type="binding site" evidence="5">
    <location>
        <position position="424"/>
    </location>
    <ligand>
        <name>ATP</name>
        <dbReference type="ChEBI" id="CHEBI:30616"/>
    </ligand>
</feature>
<comment type="similarity">
    <text evidence="1">Belongs to the heat shock protein 90 family.</text>
</comment>
<dbReference type="Gene3D" id="3.30.230.80">
    <property type="match status" value="1"/>
</dbReference>
<feature type="binding site" evidence="5">
    <location>
        <begin position="181"/>
        <end position="186"/>
    </location>
    <ligand>
        <name>ATP</name>
        <dbReference type="ChEBI" id="CHEBI:30616"/>
    </ligand>
</feature>
<keyword evidence="4" id="KW-0143">Chaperone</keyword>
<dbReference type="Proteomes" id="UP001530400">
    <property type="component" value="Unassembled WGS sequence"/>
</dbReference>
<dbReference type="EMBL" id="JALLPJ020000183">
    <property type="protein sequence ID" value="KAL3799493.1"/>
    <property type="molecule type" value="Genomic_DNA"/>
</dbReference>
<dbReference type="Gene3D" id="3.30.565.10">
    <property type="entry name" value="Histidine kinase-like ATPase, C-terminal domain"/>
    <property type="match status" value="1"/>
</dbReference>
<dbReference type="SUPFAM" id="SSF110942">
    <property type="entry name" value="HSP90 C-terminal domain"/>
    <property type="match status" value="1"/>
</dbReference>
<dbReference type="FunFam" id="3.30.565.10:FF:000054">
    <property type="entry name" value="Heat shock protein 90"/>
    <property type="match status" value="1"/>
</dbReference>
<evidence type="ECO:0000313" key="7">
    <source>
        <dbReference type="EMBL" id="KAL3799493.1"/>
    </source>
</evidence>
<organism evidence="7 8">
    <name type="scientific">Cyclotella atomus</name>
    <dbReference type="NCBI Taxonomy" id="382360"/>
    <lineage>
        <taxon>Eukaryota</taxon>
        <taxon>Sar</taxon>
        <taxon>Stramenopiles</taxon>
        <taxon>Ochrophyta</taxon>
        <taxon>Bacillariophyta</taxon>
        <taxon>Coscinodiscophyceae</taxon>
        <taxon>Thalassiosirophycidae</taxon>
        <taxon>Stephanodiscales</taxon>
        <taxon>Stephanodiscaceae</taxon>
        <taxon>Cyclotella</taxon>
    </lineage>
</organism>
<feature type="signal peptide" evidence="6">
    <location>
        <begin position="1"/>
        <end position="19"/>
    </location>
</feature>
<dbReference type="InterPro" id="IPR020575">
    <property type="entry name" value="Hsp90_N"/>
</dbReference>
<dbReference type="CDD" id="cd16927">
    <property type="entry name" value="HATPase_Hsp90-like"/>
    <property type="match status" value="1"/>
</dbReference>
<dbReference type="Gene3D" id="3.40.50.11260">
    <property type="match status" value="1"/>
</dbReference>
<dbReference type="GO" id="GO:0005524">
    <property type="term" value="F:ATP binding"/>
    <property type="evidence" value="ECO:0007669"/>
    <property type="project" value="UniProtKB-KW"/>
</dbReference>
<name>A0ABD3QGF2_9STRA</name>
<keyword evidence="6" id="KW-0732">Signal</keyword>
<feature type="binding site" evidence="5">
    <location>
        <position position="90"/>
    </location>
    <ligand>
        <name>ATP</name>
        <dbReference type="ChEBI" id="CHEBI:30616"/>
    </ligand>
</feature>
<feature type="binding site" evidence="5">
    <location>
        <position position="153"/>
    </location>
    <ligand>
        <name>ATP</name>
        <dbReference type="ChEBI" id="CHEBI:30616"/>
    </ligand>
</feature>
<keyword evidence="3 5" id="KW-0067">ATP-binding</keyword>